<keyword evidence="2" id="KW-1185">Reference proteome</keyword>
<dbReference type="InterPro" id="IPR045788">
    <property type="entry name" value="MobC_2"/>
</dbReference>
<dbReference type="AlphaFoldDB" id="A0A552US62"/>
<evidence type="ECO:0000313" key="2">
    <source>
        <dbReference type="Proteomes" id="UP000320643"/>
    </source>
</evidence>
<gene>
    <name evidence="1" type="ORF">FMM05_20680</name>
</gene>
<sequence>MENENSNRTKRIIFRMSPEEYQKIERRSSASTCKNLSDYLRHCLFDKPIVTIYRDGSKDDSLTEMGRLRQELNAIGNNFNQVVKRLHTIDELPEFRNWLMVFEVEKRTLSNKIDSIKEHVQKLSESWLR</sequence>
<name>A0A552US62_9FLAO</name>
<dbReference type="OrthoDB" id="950459at2"/>
<organism evidence="1 2">
    <name type="scientific">Flavobacterium zepuense</name>
    <dbReference type="NCBI Taxonomy" id="2593302"/>
    <lineage>
        <taxon>Bacteria</taxon>
        <taxon>Pseudomonadati</taxon>
        <taxon>Bacteroidota</taxon>
        <taxon>Flavobacteriia</taxon>
        <taxon>Flavobacteriales</taxon>
        <taxon>Flavobacteriaceae</taxon>
        <taxon>Flavobacterium</taxon>
    </lineage>
</organism>
<dbReference type="Proteomes" id="UP000320643">
    <property type="component" value="Unassembled WGS sequence"/>
</dbReference>
<comment type="caution">
    <text evidence="1">The sequence shown here is derived from an EMBL/GenBank/DDBJ whole genome shotgun (WGS) entry which is preliminary data.</text>
</comment>
<dbReference type="Pfam" id="PF19514">
    <property type="entry name" value="MobC_2"/>
    <property type="match status" value="1"/>
</dbReference>
<dbReference type="EMBL" id="VJVZ01000024">
    <property type="protein sequence ID" value="TRW21059.1"/>
    <property type="molecule type" value="Genomic_DNA"/>
</dbReference>
<protein>
    <submittedName>
        <fullName evidence="1">Plasmid mobilization relaxosome protein MobC</fullName>
    </submittedName>
</protein>
<accession>A0A552US62</accession>
<reference evidence="1 2" key="1">
    <citation type="submission" date="2019-07" db="EMBL/GenBank/DDBJ databases">
        <title>Flavobacterium sp. nov., isolated from glacier ice.</title>
        <authorList>
            <person name="Liu Q."/>
            <person name="Xin Y.-H."/>
        </authorList>
    </citation>
    <scope>NUCLEOTIDE SEQUENCE [LARGE SCALE GENOMIC DNA]</scope>
    <source>
        <strain evidence="1 2">ZT4R6</strain>
    </source>
</reference>
<evidence type="ECO:0000313" key="1">
    <source>
        <dbReference type="EMBL" id="TRW21059.1"/>
    </source>
</evidence>
<proteinExistence type="predicted"/>
<dbReference type="RefSeq" id="WP_143375333.1">
    <property type="nucleotide sequence ID" value="NZ_VJVZ01000024.1"/>
</dbReference>